<reference evidence="2" key="1">
    <citation type="submission" date="2013-04" db="EMBL/GenBank/DDBJ databases">
        <title>The genome sequencing project of 58 acetic acid bacteria.</title>
        <authorList>
            <person name="Okamoto-Kainuma A."/>
            <person name="Ishikawa M."/>
            <person name="Umino S."/>
            <person name="Koizumi Y."/>
            <person name="Shiwa Y."/>
            <person name="Yoshikawa H."/>
            <person name="Matsutani M."/>
            <person name="Matsushita K."/>
        </authorList>
    </citation>
    <scope>NUCLEOTIDE SEQUENCE</scope>
    <source>
        <strain evidence="2">DSM 15669</strain>
    </source>
</reference>
<comment type="caution">
    <text evidence="2">The sequence shown here is derived from an EMBL/GenBank/DDBJ whole genome shotgun (WGS) entry which is preliminary data.</text>
</comment>
<feature type="domain" description="NADP-dependent oxidoreductase" evidence="1">
    <location>
        <begin position="19"/>
        <end position="272"/>
    </location>
</feature>
<dbReference type="Pfam" id="PF00248">
    <property type="entry name" value="Aldo_ket_red"/>
    <property type="match status" value="1"/>
</dbReference>
<dbReference type="CDD" id="cd19138">
    <property type="entry name" value="AKR_YeaE"/>
    <property type="match status" value="1"/>
</dbReference>
<name>A0ABQ0NWK8_9PROT</name>
<accession>A0ABQ0NWK8</accession>
<dbReference type="InterPro" id="IPR020471">
    <property type="entry name" value="AKR"/>
</dbReference>
<dbReference type="EMBL" id="BAQD01000003">
    <property type="protein sequence ID" value="GBQ05114.1"/>
    <property type="molecule type" value="Genomic_DNA"/>
</dbReference>
<dbReference type="InterPro" id="IPR023210">
    <property type="entry name" value="NADP_OxRdtase_dom"/>
</dbReference>
<dbReference type="PIRSF" id="PIRSF000097">
    <property type="entry name" value="AKR"/>
    <property type="match status" value="1"/>
</dbReference>
<dbReference type="SUPFAM" id="SSF51430">
    <property type="entry name" value="NAD(P)-linked oxidoreductase"/>
    <property type="match status" value="1"/>
</dbReference>
<sequence>MAASTLPTITLRDGTTIPRLGMGTWRMGDDPARRKDEVRSLQEGLDSGLRLIDTAEMYGSGRSESVVGEAIRGRRDDVYLVSKVLPSNADYNGTIKACKRSLSYLQTDSLDLYLLHWRSSTPLEETIGAFETLQKEGLIKRWGVSNFDTSDMNTLDRINPQAMVNQILYSLIYRGTEYDLQERDARHHVASMAYCPLGQGGAFLKNATLVQIAQQHETSLGPATPAQIALAWVLRRPNVIPIPKAATPQHQHYNRAATEIQLTEADLAALDRAFPPPRHKEPLAVI</sequence>
<dbReference type="PANTHER" id="PTHR43638">
    <property type="entry name" value="OXIDOREDUCTASE, ALDO/KETO REDUCTASE FAMILY PROTEIN"/>
    <property type="match status" value="1"/>
</dbReference>
<protein>
    <submittedName>
        <fullName evidence="2">Aldo/keto reductase</fullName>
    </submittedName>
</protein>
<dbReference type="RefSeq" id="WP_018979853.1">
    <property type="nucleotide sequence ID" value="NZ_BAQD01000003.1"/>
</dbReference>
<gene>
    <name evidence="2" type="ORF">AA15669_0309</name>
</gene>
<dbReference type="PRINTS" id="PR00069">
    <property type="entry name" value="ALDKETRDTASE"/>
</dbReference>
<evidence type="ECO:0000259" key="1">
    <source>
        <dbReference type="Pfam" id="PF00248"/>
    </source>
</evidence>
<dbReference type="InterPro" id="IPR036812">
    <property type="entry name" value="NAD(P)_OxRdtase_dom_sf"/>
</dbReference>
<dbReference type="Proteomes" id="UP001062901">
    <property type="component" value="Unassembled WGS sequence"/>
</dbReference>
<proteinExistence type="predicted"/>
<dbReference type="PANTHER" id="PTHR43638:SF3">
    <property type="entry name" value="ALDEHYDE REDUCTASE"/>
    <property type="match status" value="1"/>
</dbReference>
<organism evidence="2 3">
    <name type="scientific">Saccharibacter floricola DSM 15669</name>
    <dbReference type="NCBI Taxonomy" id="1123227"/>
    <lineage>
        <taxon>Bacteria</taxon>
        <taxon>Pseudomonadati</taxon>
        <taxon>Pseudomonadota</taxon>
        <taxon>Alphaproteobacteria</taxon>
        <taxon>Acetobacterales</taxon>
        <taxon>Acetobacteraceae</taxon>
        <taxon>Saccharibacter</taxon>
    </lineage>
</organism>
<evidence type="ECO:0000313" key="3">
    <source>
        <dbReference type="Proteomes" id="UP001062901"/>
    </source>
</evidence>
<dbReference type="Gene3D" id="3.20.20.100">
    <property type="entry name" value="NADP-dependent oxidoreductase domain"/>
    <property type="match status" value="1"/>
</dbReference>
<evidence type="ECO:0000313" key="2">
    <source>
        <dbReference type="EMBL" id="GBQ05114.1"/>
    </source>
</evidence>
<keyword evidence="3" id="KW-1185">Reference proteome</keyword>